<dbReference type="RefSeq" id="YP_010087892.1">
    <property type="nucleotide sequence ID" value="NC_055603.1"/>
</dbReference>
<evidence type="ECO:0000256" key="2">
    <source>
        <dbReference type="ARBA" id="ARBA00023172"/>
    </source>
</evidence>
<dbReference type="SUPFAM" id="SSF56349">
    <property type="entry name" value="DNA breaking-rejoining enzymes"/>
    <property type="match status" value="1"/>
</dbReference>
<dbReference type="Gene3D" id="1.10.443.10">
    <property type="entry name" value="Intergrase catalytic core"/>
    <property type="match status" value="1"/>
</dbReference>
<evidence type="ECO:0000259" key="3">
    <source>
        <dbReference type="PROSITE" id="PS51898"/>
    </source>
</evidence>
<proteinExistence type="inferred from homology"/>
<dbReference type="InterPro" id="IPR002104">
    <property type="entry name" value="Integrase_catalytic"/>
</dbReference>
<dbReference type="InterPro" id="IPR011010">
    <property type="entry name" value="DNA_brk_join_enz"/>
</dbReference>
<keyword evidence="5" id="KW-1185">Reference proteome</keyword>
<dbReference type="GO" id="GO:0015074">
    <property type="term" value="P:DNA integration"/>
    <property type="evidence" value="ECO:0007669"/>
    <property type="project" value="InterPro"/>
</dbReference>
<dbReference type="EMBL" id="MN803438">
    <property type="protein sequence ID" value="QHR78467.1"/>
    <property type="molecule type" value="Genomic_DNA"/>
</dbReference>
<dbReference type="PROSITE" id="PS51898">
    <property type="entry name" value="TYR_RECOMBINASE"/>
    <property type="match status" value="1"/>
</dbReference>
<organism evidence="4 5">
    <name type="scientific">Lymphocystis disease virus 4</name>
    <dbReference type="NCBI Taxonomy" id="2704413"/>
    <lineage>
        <taxon>Viruses</taxon>
        <taxon>Varidnaviria</taxon>
        <taxon>Bamfordvirae</taxon>
        <taxon>Nucleocytoviricota</taxon>
        <taxon>Megaviricetes</taxon>
        <taxon>Pimascovirales</taxon>
        <taxon>Pimascovirales incertae sedis</taxon>
        <taxon>Iridoviridae</taxon>
        <taxon>Alphairidovirinae</taxon>
        <taxon>Lymphocystivirus</taxon>
        <taxon>Lymphocystivirus micropogonias1</taxon>
    </lineage>
</organism>
<evidence type="ECO:0000256" key="1">
    <source>
        <dbReference type="ARBA" id="ARBA00008857"/>
    </source>
</evidence>
<dbReference type="KEGG" id="vg:65103225"/>
<reference evidence="4" key="1">
    <citation type="journal article" date="2020" name="Arch. Virol.">
        <title>Complete genome sequence and analysis of a novel lymphocystivirus detected in whitemouth croaker (Micropogonias furnieri): lymphocystis disease virus 4.</title>
        <authorList>
            <person name="Doszpoly A."/>
            <person name="Kajan G.L."/>
            <person name="Puentes R."/>
            <person name="Perretta A."/>
        </authorList>
    </citation>
    <scope>NUCLEOTIDE SEQUENCE</scope>
    <source>
        <strain evidence="4">LCDV-WC</strain>
    </source>
</reference>
<dbReference type="GeneID" id="65103225"/>
<protein>
    <recommendedName>
        <fullName evidence="3">Tyr recombinase domain-containing protein</fullName>
    </recommendedName>
</protein>
<dbReference type="Proteomes" id="UP000678193">
    <property type="component" value="Segment"/>
</dbReference>
<dbReference type="InterPro" id="IPR013762">
    <property type="entry name" value="Integrase-like_cat_sf"/>
</dbReference>
<name>A0A6B9XM27_9VIRU</name>
<sequence length="372" mass="43409">MYESYDVFVKEIYTILPHLRSDVKTTALNVIANALFLTYGDYDVNKLVIRCGLENEARIFSQNICTVLDQSNINEMIWTVIKEILRVLPVSIFFIDKINRFTQDVYDIVIPSRSKKKPDFDKFFYIDLIDRFKQAASIQSVYSLKTAFGFVYKFLETYDFRRGQFFLPFTKQNIVTFCNNNSVKLNKLRIFLNEVLNQNVPDYWFDYLATKTDFSLITTQDIEILYLHVRDKPYEELIFLLLLTTGITLHGLLNIKIKNVALIQNFKIYVKNQGFLERKRSKTFPICPRIAKLLEAYLLDVRPAVSSEYLFLTKYKSLVALIKKIINDCGLSQKKFKPLVFGRTYTRSLTLCGNSSDDVLECLQLLIKSSLI</sequence>
<accession>A0A6B9XM27</accession>
<comment type="similarity">
    <text evidence="1">Belongs to the 'phage' integrase family.</text>
</comment>
<dbReference type="GO" id="GO:0006310">
    <property type="term" value="P:DNA recombination"/>
    <property type="evidence" value="ECO:0007669"/>
    <property type="project" value="UniProtKB-KW"/>
</dbReference>
<keyword evidence="2" id="KW-0233">DNA recombination</keyword>
<feature type="domain" description="Tyr recombinase" evidence="3">
    <location>
        <begin position="212"/>
        <end position="372"/>
    </location>
</feature>
<dbReference type="GO" id="GO:0003677">
    <property type="term" value="F:DNA binding"/>
    <property type="evidence" value="ECO:0007669"/>
    <property type="project" value="InterPro"/>
</dbReference>
<evidence type="ECO:0000313" key="4">
    <source>
        <dbReference type="EMBL" id="QHR78467.1"/>
    </source>
</evidence>
<evidence type="ECO:0000313" key="5">
    <source>
        <dbReference type="Proteomes" id="UP000678193"/>
    </source>
</evidence>